<evidence type="ECO:0000313" key="2">
    <source>
        <dbReference type="Proteomes" id="UP000653305"/>
    </source>
</evidence>
<dbReference type="Proteomes" id="UP000653305">
    <property type="component" value="Unassembled WGS sequence"/>
</dbReference>
<proteinExistence type="predicted"/>
<dbReference type="PANTHER" id="PTHR47076">
    <property type="entry name" value="NHL DOMAIN PROTEIN"/>
    <property type="match status" value="1"/>
</dbReference>
<dbReference type="EMBL" id="BMAC01001304">
    <property type="protein sequence ID" value="GFQ06776.1"/>
    <property type="molecule type" value="Genomic_DNA"/>
</dbReference>
<dbReference type="AlphaFoldDB" id="A0A830DJ56"/>
<dbReference type="OrthoDB" id="1723198at2759"/>
<protein>
    <submittedName>
        <fullName evidence="1">Uncharacterized protein</fullName>
    </submittedName>
</protein>
<accession>A0A830DJ56</accession>
<evidence type="ECO:0000313" key="1">
    <source>
        <dbReference type="EMBL" id="GFQ06776.1"/>
    </source>
</evidence>
<sequence length="148" mass="17058">MAQSTADLNLTPIDEDYREDLHENAFSSRGCCCFLNFWCFKSGKSDDWERISTEQESLNRSLWDKEIGALKKVREWSEVVAGPKWKTFIRRFSRTGGRARPGKFGYDPLSYALNFDDGLTGQHSEIEFNRVARDFSLLYAATPVQNDQ</sequence>
<keyword evidence="2" id="KW-1185">Reference proteome</keyword>
<gene>
    <name evidence="1" type="ORF">PHJA_002821600</name>
</gene>
<comment type="caution">
    <text evidence="1">The sequence shown here is derived from an EMBL/GenBank/DDBJ whole genome shotgun (WGS) entry which is preliminary data.</text>
</comment>
<reference evidence="1" key="1">
    <citation type="submission" date="2020-07" db="EMBL/GenBank/DDBJ databases">
        <title>Ethylene signaling mediates host invasion by parasitic plants.</title>
        <authorList>
            <person name="Yoshida S."/>
        </authorList>
    </citation>
    <scope>NUCLEOTIDE SEQUENCE</scope>
    <source>
        <strain evidence="1">Okayama</strain>
    </source>
</reference>
<dbReference type="PANTHER" id="PTHR47076:SF12">
    <property type="entry name" value="NHL DOMAIN-CONTAINING PROTEIN"/>
    <property type="match status" value="1"/>
</dbReference>
<organism evidence="1 2">
    <name type="scientific">Phtheirospermum japonicum</name>
    <dbReference type="NCBI Taxonomy" id="374723"/>
    <lineage>
        <taxon>Eukaryota</taxon>
        <taxon>Viridiplantae</taxon>
        <taxon>Streptophyta</taxon>
        <taxon>Embryophyta</taxon>
        <taxon>Tracheophyta</taxon>
        <taxon>Spermatophyta</taxon>
        <taxon>Magnoliopsida</taxon>
        <taxon>eudicotyledons</taxon>
        <taxon>Gunneridae</taxon>
        <taxon>Pentapetalae</taxon>
        <taxon>asterids</taxon>
        <taxon>lamiids</taxon>
        <taxon>Lamiales</taxon>
        <taxon>Orobanchaceae</taxon>
        <taxon>Orobanchaceae incertae sedis</taxon>
        <taxon>Phtheirospermum</taxon>
    </lineage>
</organism>
<name>A0A830DJ56_9LAMI</name>